<evidence type="ECO:0000313" key="8">
    <source>
        <dbReference type="Proteomes" id="UP000250369"/>
    </source>
</evidence>
<evidence type="ECO:0000313" key="7">
    <source>
        <dbReference type="EMBL" id="RAV20293.1"/>
    </source>
</evidence>
<proteinExistence type="predicted"/>
<keyword evidence="2" id="KW-0732">Signal</keyword>
<name>A0A329MNJ8_9BACL</name>
<reference evidence="7 8" key="1">
    <citation type="journal article" date="2009" name="Int. J. Syst. Evol. Microbiol.">
        <title>Paenibacillus contaminans sp. nov., isolated from a contaminated laboratory plate.</title>
        <authorList>
            <person name="Chou J.H."/>
            <person name="Lee J.H."/>
            <person name="Lin M.C."/>
            <person name="Chang P.S."/>
            <person name="Arun A.B."/>
            <person name="Young C.C."/>
            <person name="Chen W.M."/>
        </authorList>
    </citation>
    <scope>NUCLEOTIDE SEQUENCE [LARGE SCALE GENOMIC DNA]</scope>
    <source>
        <strain evidence="7 8">CKOBP-6</strain>
    </source>
</reference>
<dbReference type="Gene3D" id="3.40.190.10">
    <property type="entry name" value="Periplasmic binding protein-like II"/>
    <property type="match status" value="2"/>
</dbReference>
<protein>
    <recommendedName>
        <fullName evidence="9">ABC transporter substrate-binding protein</fullName>
    </recommendedName>
</protein>
<dbReference type="PANTHER" id="PTHR43649:SF33">
    <property type="entry name" value="POLYGALACTURONAN_RHAMNOGALACTURONAN-BINDING PROTEIN YTCQ"/>
    <property type="match status" value="1"/>
</dbReference>
<evidence type="ECO:0000256" key="5">
    <source>
        <dbReference type="ARBA" id="ARBA00023288"/>
    </source>
</evidence>
<keyword evidence="8" id="KW-1185">Reference proteome</keyword>
<dbReference type="OrthoDB" id="9787283at2"/>
<dbReference type="EMBL" id="QMFB01000008">
    <property type="protein sequence ID" value="RAV20293.1"/>
    <property type="molecule type" value="Genomic_DNA"/>
</dbReference>
<evidence type="ECO:0000256" key="4">
    <source>
        <dbReference type="ARBA" id="ARBA00023139"/>
    </source>
</evidence>
<evidence type="ECO:0000256" key="6">
    <source>
        <dbReference type="SAM" id="Phobius"/>
    </source>
</evidence>
<keyword evidence="6" id="KW-1133">Transmembrane helix</keyword>
<keyword evidence="4" id="KW-0564">Palmitate</keyword>
<dbReference type="Proteomes" id="UP000250369">
    <property type="component" value="Unassembled WGS sequence"/>
</dbReference>
<dbReference type="RefSeq" id="WP_113031688.1">
    <property type="nucleotide sequence ID" value="NZ_QMFB01000008.1"/>
</dbReference>
<evidence type="ECO:0008006" key="9">
    <source>
        <dbReference type="Google" id="ProtNLM"/>
    </source>
</evidence>
<keyword evidence="6" id="KW-0812">Transmembrane</keyword>
<evidence type="ECO:0000256" key="1">
    <source>
        <dbReference type="ARBA" id="ARBA00022475"/>
    </source>
</evidence>
<evidence type="ECO:0000256" key="2">
    <source>
        <dbReference type="ARBA" id="ARBA00022729"/>
    </source>
</evidence>
<keyword evidence="1" id="KW-1003">Cell membrane</keyword>
<dbReference type="Pfam" id="PF01547">
    <property type="entry name" value="SBP_bac_1"/>
    <property type="match status" value="1"/>
</dbReference>
<organism evidence="7 8">
    <name type="scientific">Paenibacillus contaminans</name>
    <dbReference type="NCBI Taxonomy" id="450362"/>
    <lineage>
        <taxon>Bacteria</taxon>
        <taxon>Bacillati</taxon>
        <taxon>Bacillota</taxon>
        <taxon>Bacilli</taxon>
        <taxon>Bacillales</taxon>
        <taxon>Paenibacillaceae</taxon>
        <taxon>Paenibacillus</taxon>
    </lineage>
</organism>
<feature type="transmembrane region" description="Helical" evidence="6">
    <location>
        <begin position="6"/>
        <end position="27"/>
    </location>
</feature>
<accession>A0A329MNJ8</accession>
<sequence>MKGIRIGIVVIAVLFLAVVYFVILSGWSSEKGTGTKKEGASTNRLTLRFFVGGPLASHLPEPDMDFVKQTIENKFDVNLEVTVMPPGDDYTAAIAARLAANNPPDMWLNISPDGGAKYTLDNVLADMTYYVNPSTMPNYFKYWMSEKELREYQVHNKFARAPIPYDRKSYRAYYIRKDWLERLGLGIPQTYEEYLNALRAFTFRDPDGNGFADTYGFTTAGNGTSISLEWPEYIRNGLLYPAYYEEGKLVDMQTDIRIGQTVTDIAKVINDGLVDPDWFMNSPKQQLNKAIQGKAGVVLGDSADFALDSNPNSLQTRSRSIDPSAEWVPFNPFGNTPLRVAMSAGYPFVFSNNTAGAEPNKLMKTASILDWLSGEEGFLLTHYGVEGKHYTREGNRITLIPAEIAKNEKAHGDFLKIWSFFTPDAPEVLGLTVIDPRLTERDKTIIQALAALPTHEGVGTTLTPPFTVNVESMRAKQNELQLKMLFSEKSGEHWPAYRQELMTLYNGDVIMKHYVDKIKASQLKK</sequence>
<dbReference type="PANTHER" id="PTHR43649">
    <property type="entry name" value="ARABINOSE-BINDING PROTEIN-RELATED"/>
    <property type="match status" value="1"/>
</dbReference>
<dbReference type="SUPFAM" id="SSF53850">
    <property type="entry name" value="Periplasmic binding protein-like II"/>
    <property type="match status" value="1"/>
</dbReference>
<dbReference type="AlphaFoldDB" id="A0A329MNJ8"/>
<keyword evidence="3 6" id="KW-0472">Membrane</keyword>
<evidence type="ECO:0000256" key="3">
    <source>
        <dbReference type="ARBA" id="ARBA00023136"/>
    </source>
</evidence>
<dbReference type="InterPro" id="IPR006059">
    <property type="entry name" value="SBP"/>
</dbReference>
<gene>
    <name evidence="7" type="ORF">DQG23_15050</name>
</gene>
<comment type="caution">
    <text evidence="7">The sequence shown here is derived from an EMBL/GenBank/DDBJ whole genome shotgun (WGS) entry which is preliminary data.</text>
</comment>
<keyword evidence="5" id="KW-0449">Lipoprotein</keyword>
<dbReference type="InterPro" id="IPR050490">
    <property type="entry name" value="Bact_solute-bd_prot1"/>
</dbReference>